<dbReference type="EMBL" id="ML179071">
    <property type="protein sequence ID" value="THV02970.1"/>
    <property type="molecule type" value="Genomic_DNA"/>
</dbReference>
<evidence type="ECO:0000313" key="2">
    <source>
        <dbReference type="EMBL" id="THV02970.1"/>
    </source>
</evidence>
<reference evidence="2 3" key="1">
    <citation type="journal article" date="2019" name="Nat. Ecol. Evol.">
        <title>Megaphylogeny resolves global patterns of mushroom evolution.</title>
        <authorList>
            <person name="Varga T."/>
            <person name="Krizsan K."/>
            <person name="Foldi C."/>
            <person name="Dima B."/>
            <person name="Sanchez-Garcia M."/>
            <person name="Sanchez-Ramirez S."/>
            <person name="Szollosi G.J."/>
            <person name="Szarkandi J.G."/>
            <person name="Papp V."/>
            <person name="Albert L."/>
            <person name="Andreopoulos W."/>
            <person name="Angelini C."/>
            <person name="Antonin V."/>
            <person name="Barry K.W."/>
            <person name="Bougher N.L."/>
            <person name="Buchanan P."/>
            <person name="Buyck B."/>
            <person name="Bense V."/>
            <person name="Catcheside P."/>
            <person name="Chovatia M."/>
            <person name="Cooper J."/>
            <person name="Damon W."/>
            <person name="Desjardin D."/>
            <person name="Finy P."/>
            <person name="Geml J."/>
            <person name="Haridas S."/>
            <person name="Hughes K."/>
            <person name="Justo A."/>
            <person name="Karasinski D."/>
            <person name="Kautmanova I."/>
            <person name="Kiss B."/>
            <person name="Kocsube S."/>
            <person name="Kotiranta H."/>
            <person name="LaButti K.M."/>
            <person name="Lechner B.E."/>
            <person name="Liimatainen K."/>
            <person name="Lipzen A."/>
            <person name="Lukacs Z."/>
            <person name="Mihaltcheva S."/>
            <person name="Morgado L.N."/>
            <person name="Niskanen T."/>
            <person name="Noordeloos M.E."/>
            <person name="Ohm R.A."/>
            <person name="Ortiz-Santana B."/>
            <person name="Ovrebo C."/>
            <person name="Racz N."/>
            <person name="Riley R."/>
            <person name="Savchenko A."/>
            <person name="Shiryaev A."/>
            <person name="Soop K."/>
            <person name="Spirin V."/>
            <person name="Szebenyi C."/>
            <person name="Tomsovsky M."/>
            <person name="Tulloss R.E."/>
            <person name="Uehling J."/>
            <person name="Grigoriev I.V."/>
            <person name="Vagvolgyi C."/>
            <person name="Papp T."/>
            <person name="Martin F.M."/>
            <person name="Miettinen O."/>
            <person name="Hibbett D.S."/>
            <person name="Nagy L.G."/>
        </authorList>
    </citation>
    <scope>NUCLEOTIDE SEQUENCE [LARGE SCALE GENOMIC DNA]</scope>
    <source>
        <strain evidence="2 3">CBS 962.96</strain>
    </source>
</reference>
<evidence type="ECO:0000313" key="3">
    <source>
        <dbReference type="Proteomes" id="UP000297245"/>
    </source>
</evidence>
<dbReference type="AlphaFoldDB" id="A0A4S8MJJ9"/>
<keyword evidence="1" id="KW-0812">Transmembrane</keyword>
<keyword evidence="1" id="KW-0472">Membrane</keyword>
<keyword evidence="1" id="KW-1133">Transmembrane helix</keyword>
<sequence length="146" mass="17241">MFVKTKWMWRGEGGQVTQLRPLLIPSFPHSFCFSDFRRRLVSFNNQNNSRIRIPDFNHTFSPSRFLFFPFVVSVVSLHVAWPCFFICFFFICFLYSIVQYVVITLNYLHGHSYAPPPMAALIRDLFFYTDPPTRMHPIHSGLTHTI</sequence>
<organism evidence="2 3">
    <name type="scientific">Dendrothele bispora (strain CBS 962.96)</name>
    <dbReference type="NCBI Taxonomy" id="1314807"/>
    <lineage>
        <taxon>Eukaryota</taxon>
        <taxon>Fungi</taxon>
        <taxon>Dikarya</taxon>
        <taxon>Basidiomycota</taxon>
        <taxon>Agaricomycotina</taxon>
        <taxon>Agaricomycetes</taxon>
        <taxon>Agaricomycetidae</taxon>
        <taxon>Agaricales</taxon>
        <taxon>Agaricales incertae sedis</taxon>
        <taxon>Dendrothele</taxon>
    </lineage>
</organism>
<proteinExistence type="predicted"/>
<protein>
    <submittedName>
        <fullName evidence="2">Uncharacterized protein</fullName>
    </submittedName>
</protein>
<gene>
    <name evidence="2" type="ORF">K435DRAFT_308353</name>
</gene>
<name>A0A4S8MJJ9_DENBC</name>
<accession>A0A4S8MJJ9</accession>
<dbReference type="Proteomes" id="UP000297245">
    <property type="component" value="Unassembled WGS sequence"/>
</dbReference>
<keyword evidence="3" id="KW-1185">Reference proteome</keyword>
<feature type="transmembrane region" description="Helical" evidence="1">
    <location>
        <begin position="65"/>
        <end position="98"/>
    </location>
</feature>
<evidence type="ECO:0000256" key="1">
    <source>
        <dbReference type="SAM" id="Phobius"/>
    </source>
</evidence>